<dbReference type="HAMAP" id="MF_02019">
    <property type="entry name" value="MurF"/>
    <property type="match status" value="1"/>
</dbReference>
<evidence type="ECO:0000256" key="9">
    <source>
        <dbReference type="ARBA" id="ARBA00023316"/>
    </source>
</evidence>
<feature type="domain" description="Mur ligase C-terminal" evidence="12">
    <location>
        <begin position="336"/>
        <end position="462"/>
    </location>
</feature>
<dbReference type="InterPro" id="IPR036615">
    <property type="entry name" value="Mur_ligase_C_dom_sf"/>
</dbReference>
<organism evidence="14 15">
    <name type="scientific">Dissulfurirhabdus thermomarina</name>
    <dbReference type="NCBI Taxonomy" id="1765737"/>
    <lineage>
        <taxon>Bacteria</taxon>
        <taxon>Deltaproteobacteria</taxon>
        <taxon>Dissulfurirhabdaceae</taxon>
        <taxon>Dissulfurirhabdus</taxon>
    </lineage>
</organism>
<feature type="non-terminal residue" evidence="14">
    <location>
        <position position="467"/>
    </location>
</feature>
<dbReference type="InterPro" id="IPR013221">
    <property type="entry name" value="Mur_ligase_cen"/>
</dbReference>
<evidence type="ECO:0000256" key="2">
    <source>
        <dbReference type="ARBA" id="ARBA00022598"/>
    </source>
</evidence>
<evidence type="ECO:0000259" key="12">
    <source>
        <dbReference type="Pfam" id="PF02875"/>
    </source>
</evidence>
<dbReference type="Pfam" id="PF02875">
    <property type="entry name" value="Mur_ligase_C"/>
    <property type="match status" value="1"/>
</dbReference>
<evidence type="ECO:0000256" key="3">
    <source>
        <dbReference type="ARBA" id="ARBA00022618"/>
    </source>
</evidence>
<comment type="subcellular location">
    <subcellularLocation>
        <location evidence="10">Cytoplasm</location>
    </subcellularLocation>
</comment>
<comment type="catalytic activity">
    <reaction evidence="10">
        <text>D-alanyl-D-alanine + UDP-N-acetyl-alpha-D-muramoyl-L-alanyl-gamma-D-glutamyl-meso-2,6-diaminopimelate + ATP = UDP-N-acetyl-alpha-D-muramoyl-L-alanyl-gamma-D-glutamyl-meso-2,6-diaminopimeloyl-D-alanyl-D-alanine + ADP + phosphate + H(+)</text>
        <dbReference type="Rhea" id="RHEA:28374"/>
        <dbReference type="ChEBI" id="CHEBI:15378"/>
        <dbReference type="ChEBI" id="CHEBI:30616"/>
        <dbReference type="ChEBI" id="CHEBI:43474"/>
        <dbReference type="ChEBI" id="CHEBI:57822"/>
        <dbReference type="ChEBI" id="CHEBI:61386"/>
        <dbReference type="ChEBI" id="CHEBI:83905"/>
        <dbReference type="ChEBI" id="CHEBI:456216"/>
        <dbReference type="EC" id="6.3.2.10"/>
    </reaction>
</comment>
<dbReference type="UniPathway" id="UPA00219"/>
<dbReference type="SUPFAM" id="SSF53244">
    <property type="entry name" value="MurD-like peptide ligases, peptide-binding domain"/>
    <property type="match status" value="1"/>
</dbReference>
<dbReference type="Gene3D" id="3.40.1190.10">
    <property type="entry name" value="Mur-like, catalytic domain"/>
    <property type="match status" value="1"/>
</dbReference>
<evidence type="ECO:0000313" key="15">
    <source>
        <dbReference type="Proteomes" id="UP000469346"/>
    </source>
</evidence>
<dbReference type="InterPro" id="IPR036565">
    <property type="entry name" value="Mur-like_cat_sf"/>
</dbReference>
<evidence type="ECO:0000256" key="7">
    <source>
        <dbReference type="ARBA" id="ARBA00022984"/>
    </source>
</evidence>
<dbReference type="Pfam" id="PF01225">
    <property type="entry name" value="Mur_ligase"/>
    <property type="match status" value="1"/>
</dbReference>
<dbReference type="PANTHER" id="PTHR43024">
    <property type="entry name" value="UDP-N-ACETYLMURAMOYL-TRIPEPTIDE--D-ALANYL-D-ALANINE LIGASE"/>
    <property type="match status" value="1"/>
</dbReference>
<dbReference type="InterPro" id="IPR051046">
    <property type="entry name" value="MurCDEF_CellWall_CoF430Synth"/>
</dbReference>
<dbReference type="Gene3D" id="3.90.190.20">
    <property type="entry name" value="Mur ligase, C-terminal domain"/>
    <property type="match status" value="1"/>
</dbReference>
<keyword evidence="6 10" id="KW-0133">Cell shape</keyword>
<keyword evidence="8 10" id="KW-0131">Cell cycle</keyword>
<name>A0A6N9TSB2_DISTH</name>
<keyword evidence="4" id="KW-0547">Nucleotide-binding</keyword>
<protein>
    <recommendedName>
        <fullName evidence="10">UDP-N-acetylmuramoyl-tripeptide--D-alanyl-D-alanine ligase</fullName>
        <ecNumber evidence="10">6.3.2.10</ecNumber>
    </recommendedName>
</protein>
<evidence type="ECO:0000256" key="8">
    <source>
        <dbReference type="ARBA" id="ARBA00023306"/>
    </source>
</evidence>
<keyword evidence="15" id="KW-1185">Reference proteome</keyword>
<dbReference type="InterPro" id="IPR004101">
    <property type="entry name" value="Mur_ligase_C"/>
</dbReference>
<feature type="domain" description="Mur ligase N-terminal catalytic" evidence="11">
    <location>
        <begin position="35"/>
        <end position="113"/>
    </location>
</feature>
<dbReference type="Proteomes" id="UP000469346">
    <property type="component" value="Unassembled WGS sequence"/>
</dbReference>
<dbReference type="GO" id="GO:0051301">
    <property type="term" value="P:cell division"/>
    <property type="evidence" value="ECO:0007669"/>
    <property type="project" value="UniProtKB-KW"/>
</dbReference>
<dbReference type="GO" id="GO:0047480">
    <property type="term" value="F:UDP-N-acetylmuramoyl-tripeptide-D-alanyl-D-alanine ligase activity"/>
    <property type="evidence" value="ECO:0007669"/>
    <property type="project" value="UniProtKB-EC"/>
</dbReference>
<comment type="pathway">
    <text evidence="10">Cell wall biogenesis; peptidoglycan biosynthesis.</text>
</comment>
<evidence type="ECO:0000259" key="13">
    <source>
        <dbReference type="Pfam" id="PF08245"/>
    </source>
</evidence>
<dbReference type="GO" id="GO:0008360">
    <property type="term" value="P:regulation of cell shape"/>
    <property type="evidence" value="ECO:0007669"/>
    <property type="project" value="UniProtKB-KW"/>
</dbReference>
<dbReference type="GO" id="GO:0071555">
    <property type="term" value="P:cell wall organization"/>
    <property type="evidence" value="ECO:0007669"/>
    <property type="project" value="UniProtKB-KW"/>
</dbReference>
<dbReference type="GO" id="GO:0005524">
    <property type="term" value="F:ATP binding"/>
    <property type="evidence" value="ECO:0007669"/>
    <property type="project" value="UniProtKB-KW"/>
</dbReference>
<dbReference type="InterPro" id="IPR035911">
    <property type="entry name" value="MurE/MurF_N"/>
</dbReference>
<sequence>MAERGERGHMGWSAGDVAAATGGRLCGGGPDAWVAGVSTDSRRIAPGELFWALKGPRFDGHEFVGEALRRGAAGAVVQQDACGAHPGPLPGGASRNVIIRVADTLRALGDFAAWHRRRIGLRVFGVTGSCGKTTTKDLVAAVLGRRWPTVATRGNFNNLIGLPLTLLGARPEDRWAVLEMGMNQPGEIRRLCEIAGPEAGLVTTVQPVHLEGLGDIEGVAAEKAALFAALPASGVAVVNLDDPRVRAAAEGLACRRVTWSLAGAAGAEARCRRWEPRKDGTLAVFDLAGTVLECRLRLVGVVNVANALAAAAAGLAVGVPAAEIRAALEAAAPAPGRLRLAPLPGGRRLLDDTYNANPASMRAALETLARWAGDRPRVAILGTMFELGAEAAAYHEALGAAAAAAGLSHLVAVGEFADRVARGAGGMPCTALESTEALLEWLPAHAAGLCPEGGFVLVKGSRGMGLE</sequence>
<dbReference type="EC" id="6.3.2.10" evidence="10"/>
<accession>A0A6N9TSB2</accession>
<feature type="domain" description="Mur ligase central" evidence="13">
    <location>
        <begin position="126"/>
        <end position="313"/>
    </location>
</feature>
<proteinExistence type="inferred from homology"/>
<dbReference type="PANTHER" id="PTHR43024:SF1">
    <property type="entry name" value="UDP-N-ACETYLMURAMOYL-TRIPEPTIDE--D-ALANYL-D-ALANINE LIGASE"/>
    <property type="match status" value="1"/>
</dbReference>
<evidence type="ECO:0000256" key="4">
    <source>
        <dbReference type="ARBA" id="ARBA00022741"/>
    </source>
</evidence>
<evidence type="ECO:0000259" key="11">
    <source>
        <dbReference type="Pfam" id="PF01225"/>
    </source>
</evidence>
<evidence type="ECO:0000256" key="10">
    <source>
        <dbReference type="RuleBase" id="RU004136"/>
    </source>
</evidence>
<dbReference type="SUPFAM" id="SSF53623">
    <property type="entry name" value="MurD-like peptide ligases, catalytic domain"/>
    <property type="match status" value="1"/>
</dbReference>
<gene>
    <name evidence="14" type="ORF">G3N55_05710</name>
</gene>
<dbReference type="GO" id="GO:0005737">
    <property type="term" value="C:cytoplasm"/>
    <property type="evidence" value="ECO:0007669"/>
    <property type="project" value="UniProtKB-SubCell"/>
</dbReference>
<dbReference type="RefSeq" id="WP_163298478.1">
    <property type="nucleotide sequence ID" value="NZ_JAAGRR010000049.1"/>
</dbReference>
<dbReference type="NCBIfam" id="TIGR01143">
    <property type="entry name" value="murF"/>
    <property type="match status" value="1"/>
</dbReference>
<dbReference type="InterPro" id="IPR000713">
    <property type="entry name" value="Mur_ligase_N"/>
</dbReference>
<comment type="function">
    <text evidence="10">Involved in cell wall formation. Catalyzes the final step in the synthesis of UDP-N-acetylmuramoyl-pentapeptide, the precursor of murein.</text>
</comment>
<keyword evidence="5" id="KW-0067">ATP-binding</keyword>
<dbReference type="Pfam" id="PF08245">
    <property type="entry name" value="Mur_ligase_M"/>
    <property type="match status" value="1"/>
</dbReference>
<reference evidence="14 15" key="1">
    <citation type="submission" date="2020-02" db="EMBL/GenBank/DDBJ databases">
        <title>Comparative genomics of sulfur disproportionating microorganisms.</title>
        <authorList>
            <person name="Ward L.M."/>
            <person name="Bertran E."/>
            <person name="Johnston D.T."/>
        </authorList>
    </citation>
    <scope>NUCLEOTIDE SEQUENCE [LARGE SCALE GENOMIC DNA]</scope>
    <source>
        <strain evidence="14 15">DSM 100025</strain>
    </source>
</reference>
<evidence type="ECO:0000313" key="14">
    <source>
        <dbReference type="EMBL" id="NDY42337.1"/>
    </source>
</evidence>
<dbReference type="InterPro" id="IPR005863">
    <property type="entry name" value="UDP-N-AcMur_synth"/>
</dbReference>
<keyword evidence="1" id="KW-0963">Cytoplasm</keyword>
<keyword evidence="9 10" id="KW-0961">Cell wall biogenesis/degradation</keyword>
<evidence type="ECO:0000256" key="6">
    <source>
        <dbReference type="ARBA" id="ARBA00022960"/>
    </source>
</evidence>
<evidence type="ECO:0000256" key="5">
    <source>
        <dbReference type="ARBA" id="ARBA00022840"/>
    </source>
</evidence>
<evidence type="ECO:0000256" key="1">
    <source>
        <dbReference type="ARBA" id="ARBA00022490"/>
    </source>
</evidence>
<keyword evidence="7 10" id="KW-0573">Peptidoglycan synthesis</keyword>
<comment type="caution">
    <text evidence="14">The sequence shown here is derived from an EMBL/GenBank/DDBJ whole genome shotgun (WGS) entry which is preliminary data.</text>
</comment>
<dbReference type="AlphaFoldDB" id="A0A6N9TSB2"/>
<dbReference type="SUPFAM" id="SSF63418">
    <property type="entry name" value="MurE/MurF N-terminal domain"/>
    <property type="match status" value="1"/>
</dbReference>
<dbReference type="Gene3D" id="3.40.1390.10">
    <property type="entry name" value="MurE/MurF, N-terminal domain"/>
    <property type="match status" value="1"/>
</dbReference>
<keyword evidence="2 14" id="KW-0436">Ligase</keyword>
<dbReference type="GO" id="GO:0009252">
    <property type="term" value="P:peptidoglycan biosynthetic process"/>
    <property type="evidence" value="ECO:0007669"/>
    <property type="project" value="UniProtKB-UniPathway"/>
</dbReference>
<dbReference type="EMBL" id="JAAGRR010000049">
    <property type="protein sequence ID" value="NDY42337.1"/>
    <property type="molecule type" value="Genomic_DNA"/>
</dbReference>
<keyword evidence="3 10" id="KW-0132">Cell division</keyword>